<dbReference type="Proteomes" id="UP000324897">
    <property type="component" value="Chromosome 4"/>
</dbReference>
<keyword evidence="3" id="KW-1185">Reference proteome</keyword>
<evidence type="ECO:0000313" key="2">
    <source>
        <dbReference type="EMBL" id="TVU38697.1"/>
    </source>
</evidence>
<gene>
    <name evidence="2" type="ORF">EJB05_12081</name>
</gene>
<name>A0A5J9VSW9_9POAL</name>
<feature type="chain" id="PRO_5023846494" description="Secreted protein" evidence="1">
    <location>
        <begin position="23"/>
        <end position="125"/>
    </location>
</feature>
<comment type="caution">
    <text evidence="2">The sequence shown here is derived from an EMBL/GenBank/DDBJ whole genome shotgun (WGS) entry which is preliminary data.</text>
</comment>
<feature type="signal peptide" evidence="1">
    <location>
        <begin position="1"/>
        <end position="22"/>
    </location>
</feature>
<reference evidence="2 3" key="1">
    <citation type="journal article" date="2019" name="Sci. Rep.">
        <title>A high-quality genome of Eragrostis curvula grass provides insights into Poaceae evolution and supports new strategies to enhance forage quality.</title>
        <authorList>
            <person name="Carballo J."/>
            <person name="Santos B.A.C.M."/>
            <person name="Zappacosta D."/>
            <person name="Garbus I."/>
            <person name="Selva J.P."/>
            <person name="Gallo C.A."/>
            <person name="Diaz A."/>
            <person name="Albertini E."/>
            <person name="Caccamo M."/>
            <person name="Echenique V."/>
        </authorList>
    </citation>
    <scope>NUCLEOTIDE SEQUENCE [LARGE SCALE GENOMIC DNA]</scope>
    <source>
        <strain evidence="3">cv. Victoria</strain>
        <tissue evidence="2">Leaf</tissue>
    </source>
</reference>
<evidence type="ECO:0000313" key="3">
    <source>
        <dbReference type="Proteomes" id="UP000324897"/>
    </source>
</evidence>
<proteinExistence type="predicted"/>
<dbReference type="AlphaFoldDB" id="A0A5J9VSW9"/>
<accession>A0A5J9VSW9</accession>
<dbReference type="Gramene" id="TVU38697">
    <property type="protein sequence ID" value="TVU38697"/>
    <property type="gene ID" value="EJB05_12081"/>
</dbReference>
<evidence type="ECO:0008006" key="4">
    <source>
        <dbReference type="Google" id="ProtNLM"/>
    </source>
</evidence>
<evidence type="ECO:0000256" key="1">
    <source>
        <dbReference type="SAM" id="SignalP"/>
    </source>
</evidence>
<protein>
    <recommendedName>
        <fullName evidence="4">Secreted protein</fullName>
    </recommendedName>
</protein>
<dbReference type="EMBL" id="RWGY01000007">
    <property type="protein sequence ID" value="TVU38697.1"/>
    <property type="molecule type" value="Genomic_DNA"/>
</dbReference>
<organism evidence="2 3">
    <name type="scientific">Eragrostis curvula</name>
    <name type="common">weeping love grass</name>
    <dbReference type="NCBI Taxonomy" id="38414"/>
    <lineage>
        <taxon>Eukaryota</taxon>
        <taxon>Viridiplantae</taxon>
        <taxon>Streptophyta</taxon>
        <taxon>Embryophyta</taxon>
        <taxon>Tracheophyta</taxon>
        <taxon>Spermatophyta</taxon>
        <taxon>Magnoliopsida</taxon>
        <taxon>Liliopsida</taxon>
        <taxon>Poales</taxon>
        <taxon>Poaceae</taxon>
        <taxon>PACMAD clade</taxon>
        <taxon>Chloridoideae</taxon>
        <taxon>Eragrostideae</taxon>
        <taxon>Eragrostidinae</taxon>
        <taxon>Eragrostis</taxon>
    </lineage>
</organism>
<keyword evidence="1" id="KW-0732">Signal</keyword>
<sequence length="125" mass="13431">MTPSTPASVSFFSCALISSSFSKVLLTVITSSYPAIKNGRKGAWGPICTGEGGGRVLLLLRRRKPSLFFQLVPAFAQEGCSRAGFTPMIALKAGEKSRGASAYDDDDALPLRLPMERILLYARAM</sequence>